<dbReference type="InterPro" id="IPR012677">
    <property type="entry name" value="Nucleotide-bd_a/b_plait_sf"/>
</dbReference>
<dbReference type="InterPro" id="IPR022041">
    <property type="entry name" value="Methyltransf_FA"/>
</dbReference>
<dbReference type="EMBL" id="DAKRPA010000077">
    <property type="protein sequence ID" value="DAZ99733.1"/>
    <property type="molecule type" value="Genomic_DNA"/>
</dbReference>
<gene>
    <name evidence="3" type="ORF">N0F65_003520</name>
</gene>
<proteinExistence type="predicted"/>
<evidence type="ECO:0000259" key="2">
    <source>
        <dbReference type="Pfam" id="PF12248"/>
    </source>
</evidence>
<dbReference type="Pfam" id="PF10309">
    <property type="entry name" value="NCBP3"/>
    <property type="match status" value="1"/>
</dbReference>
<comment type="caution">
    <text evidence="3">The sequence shown here is derived from an EMBL/GenBank/DDBJ whole genome shotgun (WGS) entry which is preliminary data.</text>
</comment>
<name>A0AAV2Z2C7_9STRA</name>
<dbReference type="Pfam" id="PF12248">
    <property type="entry name" value="Methyltransf_FA"/>
    <property type="match status" value="1"/>
</dbReference>
<evidence type="ECO:0000256" key="1">
    <source>
        <dbReference type="SAM" id="MobiDB-lite"/>
    </source>
</evidence>
<dbReference type="Gene3D" id="3.30.70.330">
    <property type="match status" value="1"/>
</dbReference>
<evidence type="ECO:0000313" key="4">
    <source>
        <dbReference type="Proteomes" id="UP001146120"/>
    </source>
</evidence>
<feature type="compositionally biased region" description="Polar residues" evidence="1">
    <location>
        <begin position="590"/>
        <end position="604"/>
    </location>
</feature>
<reference evidence="3" key="2">
    <citation type="journal article" date="2023" name="Microbiol Resour">
        <title>Decontamination and Annotation of the Draft Genome Sequence of the Oomycete Lagenidium giganteum ARSEF 373.</title>
        <authorList>
            <person name="Morgan W.R."/>
            <person name="Tartar A."/>
        </authorList>
    </citation>
    <scope>NUCLEOTIDE SEQUENCE</scope>
    <source>
        <strain evidence="3">ARSEF 373</strain>
    </source>
</reference>
<feature type="region of interest" description="Disordered" evidence="1">
    <location>
        <begin position="511"/>
        <end position="604"/>
    </location>
</feature>
<sequence>MEDAAPTELQLGECRGRYRGWRTVAAPPESPVQAIIVQFEACVKEDLRVGFAPPAMADTATHWALEVALGANGNTEVAWKKCLPPTKTKPPKEIDLSAAFTGRTCSGVDFVPYWVVVQHGAMVVGIGRQVGQDPLATATDDAFTAVQQVAFTTWNTGATIRQIRCEALGETIDMDSWTPRVIVRSDPYGTQDLLTDEQRNEYTQALETAKRRAERFGGGAFHAPDLKQFLDPKLVRKLQRTGATAASGFATGFDVTSTEEQTKREQRMKRFNTPQFAVDFSTDTARAMSEGLTQEEWQRKQEDREKLLQRAKKFGLNPATALRDGVVDLTPASDKVRGERCDVRMDTMVEFRDDAIHVYSLDERFQQVRTNDVLEYLAGYGPSYVEWINDSACTVVFEDPFTAARALISLSKEIPPQMKTVKGSSAPATEQTAQADVVKSEPTTGGEDVDMDGEESPIKKEEAETMETDATPAPEQVPDEAFNYSGWRYGLPIGCATQPSHKKWRLLLRKATGDDFPPEKKKKYHERTYKPVQRGRGHRSERNEARHHPYQSGGGRRRRGHRGEGGGRRRLNSDHDNDNGGGGSPFDANRTANGQDTRTSQEQA</sequence>
<protein>
    <recommendedName>
        <fullName evidence="2">Farnesoic acid O-methyl transferase domain-containing protein</fullName>
    </recommendedName>
</protein>
<dbReference type="GO" id="GO:0003729">
    <property type="term" value="F:mRNA binding"/>
    <property type="evidence" value="ECO:0007669"/>
    <property type="project" value="InterPro"/>
</dbReference>
<evidence type="ECO:0000313" key="3">
    <source>
        <dbReference type="EMBL" id="DAZ99733.1"/>
    </source>
</evidence>
<dbReference type="AlphaFoldDB" id="A0AAV2Z2C7"/>
<feature type="compositionally biased region" description="Polar residues" evidence="1">
    <location>
        <begin position="422"/>
        <end position="434"/>
    </location>
</feature>
<feature type="compositionally biased region" description="Basic and acidic residues" evidence="1">
    <location>
        <begin position="538"/>
        <end position="547"/>
    </location>
</feature>
<dbReference type="GO" id="GO:0000340">
    <property type="term" value="F:RNA 7-methylguanosine cap binding"/>
    <property type="evidence" value="ECO:0007669"/>
    <property type="project" value="InterPro"/>
</dbReference>
<dbReference type="PANTHER" id="PTHR16291">
    <property type="entry name" value="NUCLEAR CAP-BINDING PROTEIN SUBUNIT 3"/>
    <property type="match status" value="1"/>
</dbReference>
<feature type="compositionally biased region" description="Basic and acidic residues" evidence="1">
    <location>
        <begin position="562"/>
        <end position="578"/>
    </location>
</feature>
<feature type="region of interest" description="Disordered" evidence="1">
    <location>
        <begin position="419"/>
        <end position="478"/>
    </location>
</feature>
<keyword evidence="4" id="KW-1185">Reference proteome</keyword>
<dbReference type="GO" id="GO:0005634">
    <property type="term" value="C:nucleus"/>
    <property type="evidence" value="ECO:0007669"/>
    <property type="project" value="TreeGrafter"/>
</dbReference>
<accession>A0AAV2Z2C7</accession>
<dbReference type="PANTHER" id="PTHR16291:SF0">
    <property type="entry name" value="NUCLEAR CAP-BINDING PROTEIN SUBUNIT 3"/>
    <property type="match status" value="1"/>
</dbReference>
<organism evidence="3 4">
    <name type="scientific">Lagenidium giganteum</name>
    <dbReference type="NCBI Taxonomy" id="4803"/>
    <lineage>
        <taxon>Eukaryota</taxon>
        <taxon>Sar</taxon>
        <taxon>Stramenopiles</taxon>
        <taxon>Oomycota</taxon>
        <taxon>Peronosporomycetes</taxon>
        <taxon>Pythiales</taxon>
        <taxon>Pythiaceae</taxon>
    </lineage>
</organism>
<feature type="domain" description="Farnesoic acid O-methyl transferase" evidence="2">
    <location>
        <begin position="36"/>
        <end position="157"/>
    </location>
</feature>
<dbReference type="InterPro" id="IPR019416">
    <property type="entry name" value="NCBP3"/>
</dbReference>
<dbReference type="Proteomes" id="UP001146120">
    <property type="component" value="Unassembled WGS sequence"/>
</dbReference>
<reference evidence="3" key="1">
    <citation type="submission" date="2022-11" db="EMBL/GenBank/DDBJ databases">
        <authorList>
            <person name="Morgan W.R."/>
            <person name="Tartar A."/>
        </authorList>
    </citation>
    <scope>NUCLEOTIDE SEQUENCE</scope>
    <source>
        <strain evidence="3">ARSEF 373</strain>
    </source>
</reference>